<dbReference type="InterPro" id="IPR006683">
    <property type="entry name" value="Thioestr_dom"/>
</dbReference>
<evidence type="ECO:0000313" key="3">
    <source>
        <dbReference type="EMBL" id="KAG4412776.1"/>
    </source>
</evidence>
<feature type="domain" description="Thioesterase" evidence="2">
    <location>
        <begin position="68"/>
        <end position="148"/>
    </location>
</feature>
<dbReference type="AlphaFoldDB" id="A0A8H7T5S3"/>
<name>A0A8H7T5S3_9HELO</name>
<dbReference type="CDD" id="cd03443">
    <property type="entry name" value="PaaI_thioesterase"/>
    <property type="match status" value="1"/>
</dbReference>
<sequence length="191" mass="21064">MTEDAEASRAKAMKAVEAIFERYLLIAKATDFTGFDRHIMENVKLIDASAEGTVTFEFHIDARYSNVNGVMHGGAAGVIFDMCTTTALGPLAKPGFWDFLGGVTRTLNISYLRAIPVGTTVRIHSQAMQVGKTMAMIRGTMTTQDGKTILCTCEHHKVGVPSRPDHLKHRVPWDELWGKDAEGKNKKEVKL</sequence>
<dbReference type="SUPFAM" id="SSF54637">
    <property type="entry name" value="Thioesterase/thiol ester dehydrase-isomerase"/>
    <property type="match status" value="1"/>
</dbReference>
<reference evidence="3" key="1">
    <citation type="submission" date="2021-02" db="EMBL/GenBank/DDBJ databases">
        <title>Genome sequence Cadophora malorum strain M34.</title>
        <authorList>
            <person name="Stefanovic E."/>
            <person name="Vu D."/>
            <person name="Scully C."/>
            <person name="Dijksterhuis J."/>
            <person name="Roader J."/>
            <person name="Houbraken J."/>
        </authorList>
    </citation>
    <scope>NUCLEOTIDE SEQUENCE</scope>
    <source>
        <strain evidence="3">M34</strain>
    </source>
</reference>
<dbReference type="EMBL" id="JAFJYH010000355">
    <property type="protein sequence ID" value="KAG4412776.1"/>
    <property type="molecule type" value="Genomic_DNA"/>
</dbReference>
<evidence type="ECO:0000313" key="4">
    <source>
        <dbReference type="Proteomes" id="UP000664132"/>
    </source>
</evidence>
<comment type="caution">
    <text evidence="3">The sequence shown here is derived from an EMBL/GenBank/DDBJ whole genome shotgun (WGS) entry which is preliminary data.</text>
</comment>
<gene>
    <name evidence="3" type="ORF">IFR04_014091</name>
</gene>
<dbReference type="Proteomes" id="UP000664132">
    <property type="component" value="Unassembled WGS sequence"/>
</dbReference>
<evidence type="ECO:0000256" key="1">
    <source>
        <dbReference type="ARBA" id="ARBA00008324"/>
    </source>
</evidence>
<organism evidence="3 4">
    <name type="scientific">Cadophora malorum</name>
    <dbReference type="NCBI Taxonomy" id="108018"/>
    <lineage>
        <taxon>Eukaryota</taxon>
        <taxon>Fungi</taxon>
        <taxon>Dikarya</taxon>
        <taxon>Ascomycota</taxon>
        <taxon>Pezizomycotina</taxon>
        <taxon>Leotiomycetes</taxon>
        <taxon>Helotiales</taxon>
        <taxon>Ploettnerulaceae</taxon>
        <taxon>Cadophora</taxon>
    </lineage>
</organism>
<dbReference type="InterPro" id="IPR029069">
    <property type="entry name" value="HotDog_dom_sf"/>
</dbReference>
<proteinExistence type="inferred from homology"/>
<comment type="similarity">
    <text evidence="1">Belongs to the thioesterase PaaI family.</text>
</comment>
<accession>A0A8H7T5S3</accession>
<dbReference type="InterPro" id="IPR039298">
    <property type="entry name" value="ACOT13"/>
</dbReference>
<dbReference type="PANTHER" id="PTHR21660">
    <property type="entry name" value="THIOESTERASE SUPERFAMILY MEMBER-RELATED"/>
    <property type="match status" value="1"/>
</dbReference>
<dbReference type="Pfam" id="PF03061">
    <property type="entry name" value="4HBT"/>
    <property type="match status" value="1"/>
</dbReference>
<evidence type="ECO:0000259" key="2">
    <source>
        <dbReference type="Pfam" id="PF03061"/>
    </source>
</evidence>
<keyword evidence="4" id="KW-1185">Reference proteome</keyword>
<dbReference type="PANTHER" id="PTHR21660:SF9">
    <property type="entry name" value="THIOESTERASE DOMAIN-CONTAINING PROTEIN"/>
    <property type="match status" value="1"/>
</dbReference>
<dbReference type="Gene3D" id="3.10.129.10">
    <property type="entry name" value="Hotdog Thioesterase"/>
    <property type="match status" value="1"/>
</dbReference>
<dbReference type="OrthoDB" id="2831072at2759"/>
<dbReference type="GO" id="GO:0047617">
    <property type="term" value="F:fatty acyl-CoA hydrolase activity"/>
    <property type="evidence" value="ECO:0007669"/>
    <property type="project" value="InterPro"/>
</dbReference>
<protein>
    <recommendedName>
        <fullName evidence="2">Thioesterase domain-containing protein</fullName>
    </recommendedName>
</protein>